<accession>A0A396B8L2</accession>
<sequence>MIIGNTRFQVSRHKHKKVMETIKREGFMAFLLQNRQIISFFILESYIGQHFYFLHVKVAFCF</sequence>
<comment type="caution">
    <text evidence="1">The sequence shown here is derived from an EMBL/GenBank/DDBJ whole genome shotgun (WGS) entry which is preliminary data.</text>
</comment>
<dbReference type="Proteomes" id="UP000266497">
    <property type="component" value="Unassembled WGS sequence"/>
</dbReference>
<evidence type="ECO:0000313" key="2">
    <source>
        <dbReference type="Proteomes" id="UP000266497"/>
    </source>
</evidence>
<reference evidence="1 2" key="1">
    <citation type="submission" date="2018-08" db="EMBL/GenBank/DDBJ databases">
        <title>A genome reference for cultivated species of the human gut microbiota.</title>
        <authorList>
            <person name="Zou Y."/>
            <person name="Xue W."/>
            <person name="Luo G."/>
        </authorList>
    </citation>
    <scope>NUCLEOTIDE SEQUENCE [LARGE SCALE GENOMIC DNA]</scope>
    <source>
        <strain evidence="1 2">AF25-30LB</strain>
    </source>
</reference>
<protein>
    <submittedName>
        <fullName evidence="1">Uncharacterized protein</fullName>
    </submittedName>
</protein>
<proteinExistence type="predicted"/>
<organism evidence="1 2">
    <name type="scientific">Phocaeicola vulgatus</name>
    <name type="common">Bacteroides vulgatus</name>
    <dbReference type="NCBI Taxonomy" id="821"/>
    <lineage>
        <taxon>Bacteria</taxon>
        <taxon>Pseudomonadati</taxon>
        <taxon>Bacteroidota</taxon>
        <taxon>Bacteroidia</taxon>
        <taxon>Bacteroidales</taxon>
        <taxon>Bacteroidaceae</taxon>
        <taxon>Phocaeicola</taxon>
    </lineage>
</organism>
<dbReference type="AlphaFoldDB" id="A0A396B8L2"/>
<dbReference type="EMBL" id="QRUD01000132">
    <property type="protein sequence ID" value="RGR30482.1"/>
    <property type="molecule type" value="Genomic_DNA"/>
</dbReference>
<name>A0A396B8L2_PHOVU</name>
<evidence type="ECO:0000313" key="1">
    <source>
        <dbReference type="EMBL" id="RGR30482.1"/>
    </source>
</evidence>
<gene>
    <name evidence="1" type="ORF">DWY53_22930</name>
</gene>